<dbReference type="PANTHER" id="PTHR11135">
    <property type="entry name" value="HISTONE ACETYLTRANSFERASE-RELATED"/>
    <property type="match status" value="1"/>
</dbReference>
<dbReference type="GO" id="GO:0051539">
    <property type="term" value="F:4 iron, 4 sulfur cluster binding"/>
    <property type="evidence" value="ECO:0007669"/>
    <property type="project" value="UniProtKB-KW"/>
</dbReference>
<reference evidence="8 9" key="1">
    <citation type="submission" date="2018-04" db="EMBL/GenBank/DDBJ databases">
        <title>Thalassorhabdus spongiae gen. nov., sp. nov., isolated from a marine sponge in South-West Iceland.</title>
        <authorList>
            <person name="Knobloch S."/>
            <person name="Daussin A."/>
            <person name="Johannsson R."/>
            <person name="Marteinsson V.T."/>
        </authorList>
    </citation>
    <scope>NUCLEOTIDE SEQUENCE [LARGE SCALE GENOMIC DNA]</scope>
    <source>
        <strain evidence="8 9">Hp12</strain>
    </source>
</reference>
<comment type="cofactor">
    <cofactor evidence="1">
        <name>[4Fe-4S] cluster</name>
        <dbReference type="ChEBI" id="CHEBI:49883"/>
    </cofactor>
</comment>
<keyword evidence="6" id="KW-0411">Iron-sulfur</keyword>
<dbReference type="GO" id="GO:0003824">
    <property type="term" value="F:catalytic activity"/>
    <property type="evidence" value="ECO:0007669"/>
    <property type="project" value="InterPro"/>
</dbReference>
<evidence type="ECO:0000256" key="6">
    <source>
        <dbReference type="ARBA" id="ARBA00023014"/>
    </source>
</evidence>
<protein>
    <submittedName>
        <fullName evidence="8">TIGR01212 family radical SAM protein</fullName>
    </submittedName>
</protein>
<dbReference type="SMART" id="SM00729">
    <property type="entry name" value="Elp3"/>
    <property type="match status" value="1"/>
</dbReference>
<keyword evidence="2" id="KW-0004">4Fe-4S</keyword>
<evidence type="ECO:0000259" key="7">
    <source>
        <dbReference type="PROSITE" id="PS51918"/>
    </source>
</evidence>
<dbReference type="InterPro" id="IPR032432">
    <property type="entry name" value="Radical_SAM_C"/>
</dbReference>
<organism evidence="8 9">
    <name type="scientific">Pelagibaculum spongiae</name>
    <dbReference type="NCBI Taxonomy" id="2080658"/>
    <lineage>
        <taxon>Bacteria</taxon>
        <taxon>Pseudomonadati</taxon>
        <taxon>Pseudomonadota</taxon>
        <taxon>Gammaproteobacteria</taxon>
        <taxon>Oceanospirillales</taxon>
        <taxon>Pelagibaculum</taxon>
    </lineage>
</organism>
<dbReference type="InterPro" id="IPR007197">
    <property type="entry name" value="rSAM"/>
</dbReference>
<dbReference type="InterPro" id="IPR039661">
    <property type="entry name" value="ELP3"/>
</dbReference>
<sequence length="183" mass="20241">MEGLSFYHFFKAIDDKVWLKLGLQTSHNHTLDLINRSHHFDAYIDAVKRAKALGFQVCAHLILGLPGETAADCHTTLDRIIEVGVDGIKLHPLMVVRGSLMAKQYAAGELEVMEEDDYIALAAEMIQRTPTHVVYHRIAAQARRPTLIAPEWCTTARGVSSKIAKVLAVEGVQGSKLKILSTN</sequence>
<keyword evidence="5" id="KW-0408">Iron</keyword>
<evidence type="ECO:0000256" key="4">
    <source>
        <dbReference type="ARBA" id="ARBA00022723"/>
    </source>
</evidence>
<dbReference type="SUPFAM" id="SSF102114">
    <property type="entry name" value="Radical SAM enzymes"/>
    <property type="match status" value="1"/>
</dbReference>
<proteinExistence type="predicted"/>
<evidence type="ECO:0000256" key="2">
    <source>
        <dbReference type="ARBA" id="ARBA00022485"/>
    </source>
</evidence>
<keyword evidence="4" id="KW-0479">Metal-binding</keyword>
<evidence type="ECO:0000313" key="9">
    <source>
        <dbReference type="Proteomes" id="UP000244906"/>
    </source>
</evidence>
<evidence type="ECO:0000256" key="1">
    <source>
        <dbReference type="ARBA" id="ARBA00001966"/>
    </source>
</evidence>
<dbReference type="InterPro" id="IPR058240">
    <property type="entry name" value="rSAM_sf"/>
</dbReference>
<evidence type="ECO:0000256" key="5">
    <source>
        <dbReference type="ARBA" id="ARBA00023004"/>
    </source>
</evidence>
<dbReference type="PROSITE" id="PS51918">
    <property type="entry name" value="RADICAL_SAM"/>
    <property type="match status" value="1"/>
</dbReference>
<evidence type="ECO:0000256" key="3">
    <source>
        <dbReference type="ARBA" id="ARBA00022691"/>
    </source>
</evidence>
<comment type="caution">
    <text evidence="8">The sequence shown here is derived from an EMBL/GenBank/DDBJ whole genome shotgun (WGS) entry which is preliminary data.</text>
</comment>
<feature type="domain" description="Radical SAM core" evidence="7">
    <location>
        <begin position="1"/>
        <end position="131"/>
    </location>
</feature>
<gene>
    <name evidence="8" type="ORF">DC094_10780</name>
</gene>
<dbReference type="InterPro" id="IPR005911">
    <property type="entry name" value="YhcC-like"/>
</dbReference>
<evidence type="ECO:0000313" key="8">
    <source>
        <dbReference type="EMBL" id="PVZ69773.1"/>
    </source>
</evidence>
<dbReference type="Pfam" id="PF04055">
    <property type="entry name" value="Radical_SAM"/>
    <property type="match status" value="1"/>
</dbReference>
<dbReference type="PANTHER" id="PTHR11135:SF1">
    <property type="entry name" value="PROTEIN YHCC"/>
    <property type="match status" value="1"/>
</dbReference>
<dbReference type="EMBL" id="QDDL01000003">
    <property type="protein sequence ID" value="PVZ69773.1"/>
    <property type="molecule type" value="Genomic_DNA"/>
</dbReference>
<name>A0A2V1H111_9GAMM</name>
<dbReference type="CDD" id="cd01335">
    <property type="entry name" value="Radical_SAM"/>
    <property type="match status" value="1"/>
</dbReference>
<dbReference type="InterPro" id="IPR006638">
    <property type="entry name" value="Elp3/MiaA/NifB-like_rSAM"/>
</dbReference>
<dbReference type="AlphaFoldDB" id="A0A2V1H111"/>
<dbReference type="Proteomes" id="UP000244906">
    <property type="component" value="Unassembled WGS sequence"/>
</dbReference>
<dbReference type="Gene3D" id="3.30.750.200">
    <property type="match status" value="1"/>
</dbReference>
<keyword evidence="9" id="KW-1185">Reference proteome</keyword>
<keyword evidence="3" id="KW-0949">S-adenosyl-L-methionine</keyword>
<dbReference type="Pfam" id="PF16199">
    <property type="entry name" value="Radical_SAM_C"/>
    <property type="match status" value="1"/>
</dbReference>
<accession>A0A2V1H111</accession>
<dbReference type="GO" id="GO:0046872">
    <property type="term" value="F:metal ion binding"/>
    <property type="evidence" value="ECO:0007669"/>
    <property type="project" value="UniProtKB-KW"/>
</dbReference>
<dbReference type="NCBIfam" id="TIGR01212">
    <property type="entry name" value="TIGR01212 family radical SAM protein"/>
    <property type="match status" value="1"/>
</dbReference>